<evidence type="ECO:0000259" key="2">
    <source>
        <dbReference type="Pfam" id="PF00535"/>
    </source>
</evidence>
<dbReference type="Pfam" id="PF00535">
    <property type="entry name" value="Glycos_transf_2"/>
    <property type="match status" value="1"/>
</dbReference>
<protein>
    <submittedName>
        <fullName evidence="4">Glycosyltransferase family 2 protein</fullName>
    </submittedName>
</protein>
<dbReference type="SUPFAM" id="SSF53448">
    <property type="entry name" value="Nucleotide-diphospho-sugar transferases"/>
    <property type="match status" value="1"/>
</dbReference>
<keyword evidence="1" id="KW-1133">Transmembrane helix</keyword>
<feature type="transmembrane region" description="Helical" evidence="1">
    <location>
        <begin position="229"/>
        <end position="250"/>
    </location>
</feature>
<dbReference type="InterPro" id="IPR029044">
    <property type="entry name" value="Nucleotide-diphossugar_trans"/>
</dbReference>
<dbReference type="EMBL" id="JBHLTS010000004">
    <property type="protein sequence ID" value="MFC0513013.1"/>
    <property type="molecule type" value="Genomic_DNA"/>
</dbReference>
<sequence length="401" mass="45493">MEITVLMPCLNEEETLEICIRKAKRFIERNGLKAEILVADNGSTDNSIVIAQNFGARVIRVAEKGYGMALRRGIESSLGDFVIMGDSDDSYDFDSIEPFIVKLREGYDLVIGNRFQGGINDNAMPFLHRYLGNPVLSFIARLFFRVKIGDFHCGLRAMNRQSILKVNFSTTGMEFASEMIVKSSMMDLKITEVPTKLYVDGRSRPPHLRTWQDGWRHLRFLLMYCPRWLFLYPGLLFLFTGLIGITVLAVGSVKFLGANFDISTMLFFSCLIVIGWQVTAFYLFIKLNTIDLRSNNSLEKNRTHNRLVQLFSLEKGLKVGGILFLIGLFISFYSLNIWTRASFGDLQPDHILRIVIPAVTCLILGTQTVFNSFFISMIGYTTIVSRTLGDPLTSRIEQAVY</sequence>
<organism evidence="4 5">
    <name type="scientific">Mucilaginibacter angelicae</name>
    <dbReference type="NCBI Taxonomy" id="869718"/>
    <lineage>
        <taxon>Bacteria</taxon>
        <taxon>Pseudomonadati</taxon>
        <taxon>Bacteroidota</taxon>
        <taxon>Sphingobacteriia</taxon>
        <taxon>Sphingobacteriales</taxon>
        <taxon>Sphingobacteriaceae</taxon>
        <taxon>Mucilaginibacter</taxon>
    </lineage>
</organism>
<proteinExistence type="predicted"/>
<evidence type="ECO:0000313" key="5">
    <source>
        <dbReference type="Proteomes" id="UP001589828"/>
    </source>
</evidence>
<keyword evidence="5" id="KW-1185">Reference proteome</keyword>
<dbReference type="PANTHER" id="PTHR48090">
    <property type="entry name" value="UNDECAPRENYL-PHOSPHATE 4-DEOXY-4-FORMAMIDO-L-ARABINOSE TRANSFERASE-RELATED"/>
    <property type="match status" value="1"/>
</dbReference>
<dbReference type="CDD" id="cd04179">
    <property type="entry name" value="DPM_DPG-synthase_like"/>
    <property type="match status" value="1"/>
</dbReference>
<comment type="caution">
    <text evidence="4">The sequence shown here is derived from an EMBL/GenBank/DDBJ whole genome shotgun (WGS) entry which is preliminary data.</text>
</comment>
<evidence type="ECO:0000256" key="1">
    <source>
        <dbReference type="SAM" id="Phobius"/>
    </source>
</evidence>
<dbReference type="Gene3D" id="3.90.550.10">
    <property type="entry name" value="Spore Coat Polysaccharide Biosynthesis Protein SpsA, Chain A"/>
    <property type="match status" value="1"/>
</dbReference>
<dbReference type="InterPro" id="IPR001173">
    <property type="entry name" value="Glyco_trans_2-like"/>
</dbReference>
<reference evidence="4 5" key="1">
    <citation type="submission" date="2024-09" db="EMBL/GenBank/DDBJ databases">
        <authorList>
            <person name="Sun Q."/>
            <person name="Mori K."/>
        </authorList>
    </citation>
    <scope>NUCLEOTIDE SEQUENCE [LARGE SCALE GENOMIC DNA]</scope>
    <source>
        <strain evidence="4 5">NCAIM B.02415</strain>
    </source>
</reference>
<feature type="transmembrane region" description="Helical" evidence="1">
    <location>
        <begin position="319"/>
        <end position="338"/>
    </location>
</feature>
<feature type="domain" description="Glycosyltransferase 2-like" evidence="2">
    <location>
        <begin position="4"/>
        <end position="163"/>
    </location>
</feature>
<accession>A0ABV6KZW7</accession>
<dbReference type="InterPro" id="IPR050256">
    <property type="entry name" value="Glycosyltransferase_2"/>
</dbReference>
<evidence type="ECO:0000259" key="3">
    <source>
        <dbReference type="Pfam" id="PF26629"/>
    </source>
</evidence>
<dbReference type="PANTHER" id="PTHR48090:SF7">
    <property type="entry name" value="RFBJ PROTEIN"/>
    <property type="match status" value="1"/>
</dbReference>
<keyword evidence="1" id="KW-0812">Transmembrane</keyword>
<dbReference type="Proteomes" id="UP001589828">
    <property type="component" value="Unassembled WGS sequence"/>
</dbReference>
<gene>
    <name evidence="4" type="ORF">ACFFGT_02340</name>
</gene>
<feature type="transmembrane region" description="Helical" evidence="1">
    <location>
        <begin position="262"/>
        <end position="285"/>
    </location>
</feature>
<dbReference type="InterPro" id="IPR058718">
    <property type="entry name" value="Agl6_TM_C"/>
</dbReference>
<dbReference type="Pfam" id="PF26629">
    <property type="entry name" value="GT2_TM_C"/>
    <property type="match status" value="1"/>
</dbReference>
<name>A0ABV6KZW7_9SPHI</name>
<feature type="domain" description="Low-salt glycan biosynthesis hexosyltransferase Agl6 C-terminal transmembrane region" evidence="3">
    <location>
        <begin position="297"/>
        <end position="379"/>
    </location>
</feature>
<dbReference type="RefSeq" id="WP_377020886.1">
    <property type="nucleotide sequence ID" value="NZ_JBHLTS010000004.1"/>
</dbReference>
<evidence type="ECO:0000313" key="4">
    <source>
        <dbReference type="EMBL" id="MFC0513013.1"/>
    </source>
</evidence>
<keyword evidence="1" id="KW-0472">Membrane</keyword>
<feature type="transmembrane region" description="Helical" evidence="1">
    <location>
        <begin position="350"/>
        <end position="370"/>
    </location>
</feature>